<organism evidence="2">
    <name type="scientific">marine sediment metagenome</name>
    <dbReference type="NCBI Taxonomy" id="412755"/>
    <lineage>
        <taxon>unclassified sequences</taxon>
        <taxon>metagenomes</taxon>
        <taxon>ecological metagenomes</taxon>
    </lineage>
</organism>
<accession>A0A0F9KRX5</accession>
<evidence type="ECO:0000256" key="1">
    <source>
        <dbReference type="SAM" id="MobiDB-lite"/>
    </source>
</evidence>
<feature type="region of interest" description="Disordered" evidence="1">
    <location>
        <begin position="191"/>
        <end position="215"/>
    </location>
</feature>
<dbReference type="EMBL" id="LAZR01014292">
    <property type="protein sequence ID" value="KKM18115.1"/>
    <property type="molecule type" value="Genomic_DNA"/>
</dbReference>
<sequence>MLMQKTDYISMIADNIMVYQISLPADLQGNNLHEHLNLYNEKFLGIIAGFDKNFLEHFLIISKGKKQEDISDVLKKMEKISFMIGPTGNLNYLNTNQIQYILTKLGSLKLNEIKEAHINKIADEQIEKEFGAGGSPSRAIENQLSSAAFYLQSIGYNNEEIQEKFNEVRQDPSKLDKLFTLPPKEILSVPPEIQSRSRPPSRVQGTHTAQQAPGAISHQTENAIEQHIQSIQHEITGERAKKVEEILLLIKAHVKVNLTTNYEKVFRQIHPDRLNRALKMLKTTKRKSKRMAYYLEWFFGSTLLSKIEIKVEHWQVSSAATQGTTGVYTAGIDFSRYDPIIREFPDAKLGKVIVITRRILESPTKSAMQKLGQDLIAETGFDEHLYFTD</sequence>
<proteinExistence type="predicted"/>
<name>A0A0F9KRX5_9ZZZZ</name>
<gene>
    <name evidence="2" type="ORF">LCGC14_1668950</name>
</gene>
<evidence type="ECO:0000313" key="2">
    <source>
        <dbReference type="EMBL" id="KKM18115.1"/>
    </source>
</evidence>
<dbReference type="AlphaFoldDB" id="A0A0F9KRX5"/>
<comment type="caution">
    <text evidence="2">The sequence shown here is derived from an EMBL/GenBank/DDBJ whole genome shotgun (WGS) entry which is preliminary data.</text>
</comment>
<protein>
    <submittedName>
        <fullName evidence="2">Uncharacterized protein</fullName>
    </submittedName>
</protein>
<reference evidence="2" key="1">
    <citation type="journal article" date="2015" name="Nature">
        <title>Complex archaea that bridge the gap between prokaryotes and eukaryotes.</title>
        <authorList>
            <person name="Spang A."/>
            <person name="Saw J.H."/>
            <person name="Jorgensen S.L."/>
            <person name="Zaremba-Niedzwiedzka K."/>
            <person name="Martijn J."/>
            <person name="Lind A.E."/>
            <person name="van Eijk R."/>
            <person name="Schleper C."/>
            <person name="Guy L."/>
            <person name="Ettema T.J."/>
        </authorList>
    </citation>
    <scope>NUCLEOTIDE SEQUENCE</scope>
</reference>
<feature type="compositionally biased region" description="Polar residues" evidence="1">
    <location>
        <begin position="194"/>
        <end position="215"/>
    </location>
</feature>